<evidence type="ECO:0000256" key="1">
    <source>
        <dbReference type="SAM" id="Phobius"/>
    </source>
</evidence>
<keyword evidence="3" id="KW-1185">Reference proteome</keyword>
<evidence type="ECO:0000313" key="3">
    <source>
        <dbReference type="Proteomes" id="UP000198863"/>
    </source>
</evidence>
<sequence length="262" mass="26156">MNAAVDLVRAEWTKLLTTKVGYWLVAVGALMAAGFTALFTAFAGDQGSGPGGPGGPGLPAVGTEAYASLVAGIPAQVVVIAVVLGVIGTTQEYRHRTATPTFLVTPRRGRVVVAKLVAYAVAGLVLAVAAVAATVLVATLYGGARGGAPDWTADAVGTLLRSGLALVVYAVIGVGVGALVRNQVGAVVGALVYLFVVEPIVASVPATADAYRWLPGGALAALTGDGRGTDLLGTWEGGALLLGYGLLAAVLGTVLAVRRDVV</sequence>
<gene>
    <name evidence="2" type="ORF">SAMN05660324_3361</name>
</gene>
<keyword evidence="1" id="KW-1133">Transmembrane helix</keyword>
<feature type="transmembrane region" description="Helical" evidence="1">
    <location>
        <begin position="162"/>
        <end position="180"/>
    </location>
</feature>
<dbReference type="PANTHER" id="PTHR37305">
    <property type="entry name" value="INTEGRAL MEMBRANE PROTEIN-RELATED"/>
    <property type="match status" value="1"/>
</dbReference>
<feature type="transmembrane region" description="Helical" evidence="1">
    <location>
        <begin position="116"/>
        <end position="142"/>
    </location>
</feature>
<dbReference type="Proteomes" id="UP000198863">
    <property type="component" value="Unassembled WGS sequence"/>
</dbReference>
<dbReference type="PANTHER" id="PTHR37305:SF1">
    <property type="entry name" value="MEMBRANE PROTEIN"/>
    <property type="match status" value="1"/>
</dbReference>
<dbReference type="AlphaFoldDB" id="A0A1G7WJ20"/>
<name>A0A1G7WJ20_9ACTN</name>
<feature type="transmembrane region" description="Helical" evidence="1">
    <location>
        <begin position="187"/>
        <end position="208"/>
    </location>
</feature>
<feature type="transmembrane region" description="Helical" evidence="1">
    <location>
        <begin position="20"/>
        <end position="43"/>
    </location>
</feature>
<dbReference type="OrthoDB" id="5244396at2"/>
<keyword evidence="1" id="KW-0812">Transmembrane</keyword>
<reference evidence="3" key="1">
    <citation type="submission" date="2016-10" db="EMBL/GenBank/DDBJ databases">
        <authorList>
            <person name="Varghese N."/>
            <person name="Submissions S."/>
        </authorList>
    </citation>
    <scope>NUCLEOTIDE SEQUENCE [LARGE SCALE GENOMIC DNA]</scope>
    <source>
        <strain evidence="3">DSM 44526</strain>
    </source>
</reference>
<keyword evidence="1" id="KW-0472">Membrane</keyword>
<dbReference type="Pfam" id="PF12730">
    <property type="entry name" value="ABC2_membrane_4"/>
    <property type="match status" value="1"/>
</dbReference>
<protein>
    <submittedName>
        <fullName evidence="2">ABC-2 family transporter protein</fullName>
    </submittedName>
</protein>
<accession>A0A1G7WJ20</accession>
<dbReference type="EMBL" id="FNCF01000005">
    <property type="protein sequence ID" value="SDG71799.1"/>
    <property type="molecule type" value="Genomic_DNA"/>
</dbReference>
<dbReference type="RefSeq" id="WP_091065627.1">
    <property type="nucleotide sequence ID" value="NZ_FNCF01000005.1"/>
</dbReference>
<feature type="transmembrane region" description="Helical" evidence="1">
    <location>
        <begin position="65"/>
        <end position="87"/>
    </location>
</feature>
<proteinExistence type="predicted"/>
<feature type="transmembrane region" description="Helical" evidence="1">
    <location>
        <begin position="237"/>
        <end position="257"/>
    </location>
</feature>
<evidence type="ECO:0000313" key="2">
    <source>
        <dbReference type="EMBL" id="SDG71799.1"/>
    </source>
</evidence>
<organism evidence="2 3">
    <name type="scientific">Klenkia brasiliensis</name>
    <dbReference type="NCBI Taxonomy" id="333142"/>
    <lineage>
        <taxon>Bacteria</taxon>
        <taxon>Bacillati</taxon>
        <taxon>Actinomycetota</taxon>
        <taxon>Actinomycetes</taxon>
        <taxon>Geodermatophilales</taxon>
        <taxon>Geodermatophilaceae</taxon>
        <taxon>Klenkia</taxon>
    </lineage>
</organism>